<dbReference type="InterPro" id="IPR038005">
    <property type="entry name" value="RX-like_CC"/>
</dbReference>
<dbReference type="InterPro" id="IPR036388">
    <property type="entry name" value="WH-like_DNA-bd_sf"/>
</dbReference>
<dbReference type="Pfam" id="PF23559">
    <property type="entry name" value="WHD_DRP"/>
    <property type="match status" value="1"/>
</dbReference>
<dbReference type="InterPro" id="IPR055414">
    <property type="entry name" value="LRR_R13L4/SHOC2-like"/>
</dbReference>
<feature type="domain" description="NB-ARC" evidence="7">
    <location>
        <begin position="199"/>
        <end position="355"/>
    </location>
</feature>
<feature type="domain" description="Disease resistance R13L4/SHOC-2-like LRR" evidence="10">
    <location>
        <begin position="586"/>
        <end position="674"/>
    </location>
</feature>
<feature type="domain" description="Disease resistance protein winged helix" evidence="9">
    <location>
        <begin position="439"/>
        <end position="509"/>
    </location>
</feature>
<evidence type="ECO:0000256" key="2">
    <source>
        <dbReference type="ARBA" id="ARBA00022737"/>
    </source>
</evidence>
<protein>
    <submittedName>
        <fullName evidence="11">NB-ARC domain containing protein</fullName>
    </submittedName>
</protein>
<comment type="caution">
    <text evidence="11">The sequence shown here is derived from an EMBL/GenBank/DDBJ whole genome shotgun (WGS) entry which is preliminary data.</text>
</comment>
<dbReference type="Gene3D" id="1.20.5.4130">
    <property type="match status" value="1"/>
</dbReference>
<dbReference type="FunFam" id="3.40.50.300:FF:001091">
    <property type="entry name" value="Probable disease resistance protein At1g61300"/>
    <property type="match status" value="1"/>
</dbReference>
<evidence type="ECO:0000259" key="9">
    <source>
        <dbReference type="Pfam" id="PF23559"/>
    </source>
</evidence>
<dbReference type="InterPro" id="IPR001611">
    <property type="entry name" value="Leu-rich_rpt"/>
</dbReference>
<evidence type="ECO:0000259" key="8">
    <source>
        <dbReference type="Pfam" id="PF18052"/>
    </source>
</evidence>
<evidence type="ECO:0000259" key="7">
    <source>
        <dbReference type="Pfam" id="PF00931"/>
    </source>
</evidence>
<dbReference type="Gene3D" id="3.80.10.10">
    <property type="entry name" value="Ribonuclease Inhibitor"/>
    <property type="match status" value="1"/>
</dbReference>
<dbReference type="InterPro" id="IPR003591">
    <property type="entry name" value="Leu-rich_rpt_typical-subtyp"/>
</dbReference>
<dbReference type="PANTHER" id="PTHR36766">
    <property type="entry name" value="PLANT BROAD-SPECTRUM MILDEW RESISTANCE PROTEIN RPW8"/>
    <property type="match status" value="1"/>
</dbReference>
<keyword evidence="12" id="KW-1185">Reference proteome</keyword>
<evidence type="ECO:0000313" key="12">
    <source>
        <dbReference type="Proteomes" id="UP000237000"/>
    </source>
</evidence>
<evidence type="ECO:0000256" key="6">
    <source>
        <dbReference type="SAM" id="Coils"/>
    </source>
</evidence>
<dbReference type="Pfam" id="PF00931">
    <property type="entry name" value="NB-ARC"/>
    <property type="match status" value="1"/>
</dbReference>
<evidence type="ECO:0000259" key="10">
    <source>
        <dbReference type="Pfam" id="PF23598"/>
    </source>
</evidence>
<keyword evidence="1" id="KW-0433">Leucine-rich repeat</keyword>
<feature type="coiled-coil region" evidence="6">
    <location>
        <begin position="17"/>
        <end position="51"/>
    </location>
</feature>
<dbReference type="GO" id="GO:0051707">
    <property type="term" value="P:response to other organism"/>
    <property type="evidence" value="ECO:0007669"/>
    <property type="project" value="UniProtKB-ARBA"/>
</dbReference>
<dbReference type="PRINTS" id="PR00364">
    <property type="entry name" value="DISEASERSIST"/>
</dbReference>
<gene>
    <name evidence="11" type="ORF">TorRG33x02_148700</name>
</gene>
<dbReference type="EMBL" id="JXTC01000095">
    <property type="protein sequence ID" value="PON89327.1"/>
    <property type="molecule type" value="Genomic_DNA"/>
</dbReference>
<reference evidence="12" key="1">
    <citation type="submission" date="2016-06" db="EMBL/GenBank/DDBJ databases">
        <title>Parallel loss of symbiosis genes in relatives of nitrogen-fixing non-legume Parasponia.</title>
        <authorList>
            <person name="Van Velzen R."/>
            <person name="Holmer R."/>
            <person name="Bu F."/>
            <person name="Rutten L."/>
            <person name="Van Zeijl A."/>
            <person name="Liu W."/>
            <person name="Santuari L."/>
            <person name="Cao Q."/>
            <person name="Sharma T."/>
            <person name="Shen D."/>
            <person name="Roswanjaya Y."/>
            <person name="Wardhani T."/>
            <person name="Kalhor M.S."/>
            <person name="Jansen J."/>
            <person name="Van den Hoogen J."/>
            <person name="Gungor B."/>
            <person name="Hartog M."/>
            <person name="Hontelez J."/>
            <person name="Verver J."/>
            <person name="Yang W.-C."/>
            <person name="Schijlen E."/>
            <person name="Repin R."/>
            <person name="Schilthuizen M."/>
            <person name="Schranz E."/>
            <person name="Heidstra R."/>
            <person name="Miyata K."/>
            <person name="Fedorova E."/>
            <person name="Kohlen W."/>
            <person name="Bisseling T."/>
            <person name="Smit S."/>
            <person name="Geurts R."/>
        </authorList>
    </citation>
    <scope>NUCLEOTIDE SEQUENCE [LARGE SCALE GENOMIC DNA]</scope>
    <source>
        <strain evidence="12">cv. RG33-2</strain>
    </source>
</reference>
<dbReference type="Gene3D" id="1.10.10.10">
    <property type="entry name" value="Winged helix-like DNA-binding domain superfamily/Winged helix DNA-binding domain"/>
    <property type="match status" value="1"/>
</dbReference>
<dbReference type="PROSITE" id="PS51450">
    <property type="entry name" value="LRR"/>
    <property type="match status" value="2"/>
</dbReference>
<dbReference type="InParanoid" id="A0A2P5EUY7"/>
<dbReference type="InterPro" id="IPR027417">
    <property type="entry name" value="P-loop_NTPase"/>
</dbReference>
<dbReference type="AlphaFoldDB" id="A0A2P5EUY7"/>
<proteinExistence type="predicted"/>
<dbReference type="Gene3D" id="1.10.8.430">
    <property type="entry name" value="Helical domain of apoptotic protease-activating factors"/>
    <property type="match status" value="1"/>
</dbReference>
<dbReference type="Pfam" id="PF23598">
    <property type="entry name" value="LRR_14"/>
    <property type="match status" value="1"/>
</dbReference>
<dbReference type="InterPro" id="IPR041118">
    <property type="entry name" value="Rx_N"/>
</dbReference>
<dbReference type="OrthoDB" id="5279713at2759"/>
<dbReference type="SMART" id="SM00369">
    <property type="entry name" value="LRR_TYP"/>
    <property type="match status" value="4"/>
</dbReference>
<evidence type="ECO:0000313" key="11">
    <source>
        <dbReference type="EMBL" id="PON89327.1"/>
    </source>
</evidence>
<keyword evidence="6" id="KW-0175">Coiled coil</keyword>
<evidence type="ECO:0000256" key="3">
    <source>
        <dbReference type="ARBA" id="ARBA00022741"/>
    </source>
</evidence>
<keyword evidence="2" id="KW-0677">Repeat</keyword>
<name>A0A2P5EUY7_TREOI</name>
<dbReference type="InterPro" id="IPR058922">
    <property type="entry name" value="WHD_DRP"/>
</dbReference>
<dbReference type="InterPro" id="IPR042197">
    <property type="entry name" value="Apaf_helical"/>
</dbReference>
<dbReference type="SUPFAM" id="SSF52058">
    <property type="entry name" value="L domain-like"/>
    <property type="match status" value="1"/>
</dbReference>
<dbReference type="PANTHER" id="PTHR36766:SF45">
    <property type="entry name" value="NB-ARC DOMAIN-CONTAINING PROTEIN"/>
    <property type="match status" value="1"/>
</dbReference>
<feature type="domain" description="Disease resistance N-terminal" evidence="8">
    <location>
        <begin position="6"/>
        <end position="95"/>
    </location>
</feature>
<dbReference type="FunFam" id="1.10.10.10:FF:000322">
    <property type="entry name" value="Probable disease resistance protein At1g63360"/>
    <property type="match status" value="1"/>
</dbReference>
<dbReference type="Pfam" id="PF18052">
    <property type="entry name" value="Rx_N"/>
    <property type="match status" value="1"/>
</dbReference>
<keyword evidence="3" id="KW-0547">Nucleotide-binding</keyword>
<keyword evidence="5" id="KW-0067">ATP-binding</keyword>
<dbReference type="InterPro" id="IPR002182">
    <property type="entry name" value="NB-ARC"/>
</dbReference>
<evidence type="ECO:0000256" key="4">
    <source>
        <dbReference type="ARBA" id="ARBA00022821"/>
    </source>
</evidence>
<keyword evidence="4" id="KW-0611">Plant defense</keyword>
<dbReference type="SUPFAM" id="SSF52540">
    <property type="entry name" value="P-loop containing nucleoside triphosphate hydrolases"/>
    <property type="match status" value="1"/>
</dbReference>
<dbReference type="GO" id="GO:0005524">
    <property type="term" value="F:ATP binding"/>
    <property type="evidence" value="ECO:0007669"/>
    <property type="project" value="UniProtKB-KW"/>
</dbReference>
<dbReference type="GO" id="GO:0043531">
    <property type="term" value="F:ADP binding"/>
    <property type="evidence" value="ECO:0007669"/>
    <property type="project" value="InterPro"/>
</dbReference>
<sequence length="701" mass="80868">MAEALVSALIKELTSLAVEEVRLVEDVEEDVRKLQSNLEAIQGVLNDAEKRQLADLGVRNWLDKLKDASFDMDDVLDEWSTALLKLKFERGQAMQTNKKVCFSIPSSPLSCFASEVTRFTHRRGIARKIKDMNGKLDIIASEKDRYKLNTTTVEQPVERPKTTSFIDVTEIEGRDEERDILVSKLLCESSTSSTHHQDRGLEIIPIVGMGGLGKTTLAQLVYNDEKVVTHFDKRIWVCVSDPFDEVKVAKAILEAVNEGNAPNSNELETLHQGLRNCIQGKRFLLVLDDVWTKDNKKWEQLKRPLKFGATGSRVLVTTRKEEVAKMMGATKCMISLEKLSEEHCWLIFKRLAFLERKEEDCKELQDVGRKIANKSKGLPLVAKILGSLMCFKKTITQWEDVLNSELWKLKDVEEIFTPFLLSYFDLTAKEKRCFLYTSVFPKDCLIWRDQLVEMWMSQGYLCSEVNSYEEGIECFETLAMRSFFQNFDRNGHDGRVTHCKMHDIVHDFAHFLAKNDSYTVEVDDSDEDYYLKPLDEKTRHLTLEIGYNEKCPKLKYNKMNEKNIRTFFIKSKFYVGGVDSSLFLNLTRLRTLVLARCGFKILPESISGLIHLRYLNLSSNHLEELPKSFSNLCNLQTLDLSNNYPLRKLPEEFGKLVNLKHLYIDHCDSLEELPEEILRAYLLSGYCPLLRHCEARRIDEL</sequence>
<dbReference type="CDD" id="cd14798">
    <property type="entry name" value="RX-CC_like"/>
    <property type="match status" value="1"/>
</dbReference>
<dbReference type="GO" id="GO:0006952">
    <property type="term" value="P:defense response"/>
    <property type="evidence" value="ECO:0007669"/>
    <property type="project" value="UniProtKB-KW"/>
</dbReference>
<dbReference type="Gene3D" id="3.40.50.300">
    <property type="entry name" value="P-loop containing nucleotide triphosphate hydrolases"/>
    <property type="match status" value="1"/>
</dbReference>
<dbReference type="Proteomes" id="UP000237000">
    <property type="component" value="Unassembled WGS sequence"/>
</dbReference>
<accession>A0A2P5EUY7</accession>
<evidence type="ECO:0000256" key="5">
    <source>
        <dbReference type="ARBA" id="ARBA00022840"/>
    </source>
</evidence>
<evidence type="ECO:0000256" key="1">
    <source>
        <dbReference type="ARBA" id="ARBA00022614"/>
    </source>
</evidence>
<organism evidence="11 12">
    <name type="scientific">Trema orientale</name>
    <name type="common">Charcoal tree</name>
    <name type="synonym">Celtis orientalis</name>
    <dbReference type="NCBI Taxonomy" id="63057"/>
    <lineage>
        <taxon>Eukaryota</taxon>
        <taxon>Viridiplantae</taxon>
        <taxon>Streptophyta</taxon>
        <taxon>Embryophyta</taxon>
        <taxon>Tracheophyta</taxon>
        <taxon>Spermatophyta</taxon>
        <taxon>Magnoliopsida</taxon>
        <taxon>eudicotyledons</taxon>
        <taxon>Gunneridae</taxon>
        <taxon>Pentapetalae</taxon>
        <taxon>rosids</taxon>
        <taxon>fabids</taxon>
        <taxon>Rosales</taxon>
        <taxon>Cannabaceae</taxon>
        <taxon>Trema</taxon>
    </lineage>
</organism>
<dbReference type="InterPro" id="IPR032675">
    <property type="entry name" value="LRR_dom_sf"/>
</dbReference>